<proteinExistence type="predicted"/>
<evidence type="ECO:0000256" key="9">
    <source>
        <dbReference type="ARBA" id="ARBA00023136"/>
    </source>
</evidence>
<dbReference type="SMART" id="SM00382">
    <property type="entry name" value="AAA"/>
    <property type="match status" value="1"/>
</dbReference>
<name>A0ABM8GEM8_9MICO</name>
<keyword evidence="14" id="KW-1185">Reference proteome</keyword>
<dbReference type="Pfam" id="PF02653">
    <property type="entry name" value="BPD_transp_2"/>
    <property type="match status" value="1"/>
</dbReference>
<dbReference type="PANTHER" id="PTHR43790:SF9">
    <property type="entry name" value="GALACTOFURANOSE TRANSPORTER ATP-BINDING PROTEIN YTFR"/>
    <property type="match status" value="1"/>
</dbReference>
<evidence type="ECO:0000259" key="12">
    <source>
        <dbReference type="PROSITE" id="PS50893"/>
    </source>
</evidence>
<evidence type="ECO:0000256" key="1">
    <source>
        <dbReference type="ARBA" id="ARBA00004651"/>
    </source>
</evidence>
<feature type="transmembrane region" description="Helical" evidence="11">
    <location>
        <begin position="666"/>
        <end position="689"/>
    </location>
</feature>
<accession>A0ABM8GEM8</accession>
<comment type="subcellular location">
    <subcellularLocation>
        <location evidence="1">Cell membrane</location>
        <topology evidence="1">Multi-pass membrane protein</topology>
    </subcellularLocation>
</comment>
<organism evidence="13 14">
    <name type="scientific">Naasia aerilata</name>
    <dbReference type="NCBI Taxonomy" id="1162966"/>
    <lineage>
        <taxon>Bacteria</taxon>
        <taxon>Bacillati</taxon>
        <taxon>Actinomycetota</taxon>
        <taxon>Actinomycetes</taxon>
        <taxon>Micrococcales</taxon>
        <taxon>Microbacteriaceae</taxon>
        <taxon>Naasia</taxon>
    </lineage>
</organism>
<dbReference type="InterPro" id="IPR003439">
    <property type="entry name" value="ABC_transporter-like_ATP-bd"/>
</dbReference>
<evidence type="ECO:0000256" key="3">
    <source>
        <dbReference type="ARBA" id="ARBA00022475"/>
    </source>
</evidence>
<gene>
    <name evidence="13" type="ORF">GCM10025866_26640</name>
</gene>
<feature type="transmembrane region" description="Helical" evidence="11">
    <location>
        <begin position="637"/>
        <end position="659"/>
    </location>
</feature>
<dbReference type="RefSeq" id="WP_286276755.1">
    <property type="nucleotide sequence ID" value="NZ_AP027731.1"/>
</dbReference>
<feature type="transmembrane region" description="Helical" evidence="11">
    <location>
        <begin position="611"/>
        <end position="631"/>
    </location>
</feature>
<sequence length="874" mass="91427">MTDAAAELRGISKRFDAVVANDGVDLVLRRGTIHAVMGENGAGKSTLMSILFGLVRPDAGSILVKGVEQHFRGPLDAIAAGLGMVHQHFRLFDTMTVAENVVYGAEPTRRGILDRAAAAARVRELSDRYGLDTDPDAIVGRLSAGARQRVEILKALHRDAEVLILDEPTAVLTPDEVDSLFAVLRRAADGGATVVLVTHKIHEVLAVSDEVTVLRDARVTGRFRTAEATSADLVQAMTGRTVQEVANPGSGEAGDVVLEVEGLTVADRGVHRVRDVSFAVRRGEIVGVAGVSGNGQHEVVAAILGLRSADGGSVRLLGRDLADLDVRRRRALGLAVVPEDRRGEGTAVTMTTAENLALGHHRTAPIGASRGWRRGWISLRAQRDMARRLIADYDVRTSGAAARRRAVGRQRPEGRHRARAVPPGAGARRRAADPGGRHRGDRVDPPAPSRLPHGRGSGPARLARDLRAAGPRRSGARDVRRAHRRRVLPRRGDDGPHRCRHGGRRRAAPGRIVTAAPPTEAPEPRTGTARRLLAVAARHPAVVPIGAVLLALLIGAVIIAGAGLDPIAAYAAVLEGALEPDSLDYTLSVWGFICGMALAAAIPLRMGEFNLGGNGQLVLGGLAAVVVAGALPGPLAVPLALVAAAVLAGGFGAISAPLATRFNIPIIISTLLLSPVAVAVVSFLIRYPLAEAGSGVAQTERLPENARMWAIGGLSYSNVGLLIILAMLAIFWIVDSRSAVGFELRVVGANRRFGAYGGIVVGRLALGAMAAAGAAAGIVGAVIVLSAPYRLIDGALLSPGYTFAGFAAALLAGGRPLLLPITSILFAVLQVGGAAMERTAEVPRQLSDLLQGVVIVVLALRTVLDARRTGRSEH</sequence>
<protein>
    <recommendedName>
        <fullName evidence="12">ABC transporter domain-containing protein</fullName>
    </recommendedName>
</protein>
<keyword evidence="5" id="KW-0677">Repeat</keyword>
<feature type="compositionally biased region" description="Basic and acidic residues" evidence="10">
    <location>
        <begin position="430"/>
        <end position="444"/>
    </location>
</feature>
<feature type="domain" description="ABC transporter" evidence="12">
    <location>
        <begin position="6"/>
        <end position="241"/>
    </location>
</feature>
<dbReference type="InterPro" id="IPR050107">
    <property type="entry name" value="ABC_carbohydrate_import_ATPase"/>
</dbReference>
<feature type="compositionally biased region" description="Basic residues" evidence="10">
    <location>
        <begin position="480"/>
        <end position="489"/>
    </location>
</feature>
<dbReference type="Proteomes" id="UP001321498">
    <property type="component" value="Chromosome"/>
</dbReference>
<feature type="region of interest" description="Disordered" evidence="10">
    <location>
        <begin position="399"/>
        <end position="508"/>
    </location>
</feature>
<feature type="transmembrane region" description="Helical" evidence="11">
    <location>
        <begin position="709"/>
        <end position="734"/>
    </location>
</feature>
<evidence type="ECO:0000256" key="4">
    <source>
        <dbReference type="ARBA" id="ARBA00022692"/>
    </source>
</evidence>
<dbReference type="CDD" id="cd03216">
    <property type="entry name" value="ABC_Carb_Monos_I"/>
    <property type="match status" value="1"/>
</dbReference>
<dbReference type="CDD" id="cd06580">
    <property type="entry name" value="TM_PBP1_transp_TpRbsC_like"/>
    <property type="match status" value="1"/>
</dbReference>
<dbReference type="EMBL" id="AP027731">
    <property type="protein sequence ID" value="BDZ46755.1"/>
    <property type="molecule type" value="Genomic_DNA"/>
</dbReference>
<reference evidence="14" key="1">
    <citation type="journal article" date="2019" name="Int. J. Syst. Evol. Microbiol.">
        <title>The Global Catalogue of Microorganisms (GCM) 10K type strain sequencing project: providing services to taxonomists for standard genome sequencing and annotation.</title>
        <authorList>
            <consortium name="The Broad Institute Genomics Platform"/>
            <consortium name="The Broad Institute Genome Sequencing Center for Infectious Disease"/>
            <person name="Wu L."/>
            <person name="Ma J."/>
        </authorList>
    </citation>
    <scope>NUCLEOTIDE SEQUENCE [LARGE SCALE GENOMIC DNA]</scope>
    <source>
        <strain evidence="14">NBRC 108725</strain>
    </source>
</reference>
<dbReference type="SUPFAM" id="SSF52540">
    <property type="entry name" value="P-loop containing nucleoside triphosphate hydrolases"/>
    <property type="match status" value="2"/>
</dbReference>
<evidence type="ECO:0000256" key="8">
    <source>
        <dbReference type="ARBA" id="ARBA00022989"/>
    </source>
</evidence>
<keyword evidence="4 11" id="KW-0812">Transmembrane</keyword>
<evidence type="ECO:0000313" key="13">
    <source>
        <dbReference type="EMBL" id="BDZ46755.1"/>
    </source>
</evidence>
<dbReference type="Gene3D" id="3.40.50.300">
    <property type="entry name" value="P-loop containing nucleotide triphosphate hydrolases"/>
    <property type="match status" value="2"/>
</dbReference>
<keyword evidence="2" id="KW-0813">Transport</keyword>
<keyword evidence="6" id="KW-0547">Nucleotide-binding</keyword>
<evidence type="ECO:0000256" key="11">
    <source>
        <dbReference type="SAM" id="Phobius"/>
    </source>
</evidence>
<evidence type="ECO:0000256" key="7">
    <source>
        <dbReference type="ARBA" id="ARBA00022840"/>
    </source>
</evidence>
<keyword evidence="9 11" id="KW-0472">Membrane</keyword>
<feature type="domain" description="ABC transporter" evidence="12">
    <location>
        <begin position="258"/>
        <end position="579"/>
    </location>
</feature>
<evidence type="ECO:0000256" key="10">
    <source>
        <dbReference type="SAM" id="MobiDB-lite"/>
    </source>
</evidence>
<dbReference type="InterPro" id="IPR003593">
    <property type="entry name" value="AAA+_ATPase"/>
</dbReference>
<dbReference type="InterPro" id="IPR027417">
    <property type="entry name" value="P-loop_NTPase"/>
</dbReference>
<feature type="compositionally biased region" description="Basic residues" evidence="10">
    <location>
        <begin position="498"/>
        <end position="508"/>
    </location>
</feature>
<feature type="transmembrane region" description="Helical" evidence="11">
    <location>
        <begin position="583"/>
        <end position="604"/>
    </location>
</feature>
<evidence type="ECO:0000313" key="14">
    <source>
        <dbReference type="Proteomes" id="UP001321498"/>
    </source>
</evidence>
<keyword evidence="7" id="KW-0067">ATP-binding</keyword>
<dbReference type="Pfam" id="PF00005">
    <property type="entry name" value="ABC_tran"/>
    <property type="match status" value="2"/>
</dbReference>
<keyword evidence="8 11" id="KW-1133">Transmembrane helix</keyword>
<dbReference type="InterPro" id="IPR001851">
    <property type="entry name" value="ABC_transp_permease"/>
</dbReference>
<feature type="transmembrane region" description="Helical" evidence="11">
    <location>
        <begin position="541"/>
        <end position="563"/>
    </location>
</feature>
<feature type="transmembrane region" description="Helical" evidence="11">
    <location>
        <begin position="817"/>
        <end position="836"/>
    </location>
</feature>
<evidence type="ECO:0000256" key="6">
    <source>
        <dbReference type="ARBA" id="ARBA00022741"/>
    </source>
</evidence>
<evidence type="ECO:0000256" key="2">
    <source>
        <dbReference type="ARBA" id="ARBA00022448"/>
    </source>
</evidence>
<keyword evidence="3" id="KW-1003">Cell membrane</keyword>
<dbReference type="PANTHER" id="PTHR43790">
    <property type="entry name" value="CARBOHYDRATE TRANSPORT ATP-BINDING PROTEIN MG119-RELATED"/>
    <property type="match status" value="1"/>
</dbReference>
<feature type="transmembrane region" description="Helical" evidence="11">
    <location>
        <begin position="755"/>
        <end position="785"/>
    </location>
</feature>
<evidence type="ECO:0000256" key="5">
    <source>
        <dbReference type="ARBA" id="ARBA00022737"/>
    </source>
</evidence>
<dbReference type="PROSITE" id="PS50893">
    <property type="entry name" value="ABC_TRANSPORTER_2"/>
    <property type="match status" value="2"/>
</dbReference>